<dbReference type="Proteomes" id="UP001432128">
    <property type="component" value="Chromosome"/>
</dbReference>
<dbReference type="InterPro" id="IPR036890">
    <property type="entry name" value="HATPase_C_sf"/>
</dbReference>
<dbReference type="KEGG" id="whr:OG579_03915"/>
<reference evidence="1 2" key="1">
    <citation type="submission" date="2022-10" db="EMBL/GenBank/DDBJ databases">
        <title>The complete genomes of actinobacterial strains from the NBC collection.</title>
        <authorList>
            <person name="Joergensen T.S."/>
            <person name="Alvarez Arevalo M."/>
            <person name="Sterndorff E.B."/>
            <person name="Faurdal D."/>
            <person name="Vuksanovic O."/>
            <person name="Mourched A.-S."/>
            <person name="Charusanti P."/>
            <person name="Shaw S."/>
            <person name="Blin K."/>
            <person name="Weber T."/>
        </authorList>
    </citation>
    <scope>NUCLEOTIDE SEQUENCE [LARGE SCALE GENOMIC DNA]</scope>
    <source>
        <strain evidence="1 2">NBC_00319</strain>
    </source>
</reference>
<sequence length="148" mass="15406">MVHASEVDRVSARQAVPAQLVVGASLSNLTVIRSVVESVLLTADFSIADVSDVVLGVDEIATQIITRSRETDTVGCSLLAVPAGVAVEVRGVLRSASTLSTDGFGWHVVRTVADSVTIDVAGVAPDREVLVRLAKSRCTETKPTAPAL</sequence>
<dbReference type="EMBL" id="CP108021">
    <property type="protein sequence ID" value="WUM20975.1"/>
    <property type="molecule type" value="Genomic_DNA"/>
</dbReference>
<proteinExistence type="predicted"/>
<keyword evidence="1" id="KW-0067">ATP-binding</keyword>
<evidence type="ECO:0000313" key="1">
    <source>
        <dbReference type="EMBL" id="WUM20975.1"/>
    </source>
</evidence>
<name>A0AAU4K4E6_9NOCA</name>
<dbReference type="Gene3D" id="3.30.565.10">
    <property type="entry name" value="Histidine kinase-like ATPase, C-terminal domain"/>
    <property type="match status" value="1"/>
</dbReference>
<dbReference type="RefSeq" id="WP_328858165.1">
    <property type="nucleotide sequence ID" value="NZ_CP108021.1"/>
</dbReference>
<keyword evidence="2" id="KW-1185">Reference proteome</keyword>
<gene>
    <name evidence="1" type="ORF">OG579_03915</name>
</gene>
<dbReference type="GO" id="GO:0005524">
    <property type="term" value="F:ATP binding"/>
    <property type="evidence" value="ECO:0007669"/>
    <property type="project" value="UniProtKB-KW"/>
</dbReference>
<dbReference type="AlphaFoldDB" id="A0AAU4K4E6"/>
<organism evidence="1 2">
    <name type="scientific">Williamsia herbipolensis</name>
    <dbReference type="NCBI Taxonomy" id="1603258"/>
    <lineage>
        <taxon>Bacteria</taxon>
        <taxon>Bacillati</taxon>
        <taxon>Actinomycetota</taxon>
        <taxon>Actinomycetes</taxon>
        <taxon>Mycobacteriales</taxon>
        <taxon>Nocardiaceae</taxon>
        <taxon>Williamsia</taxon>
    </lineage>
</organism>
<protein>
    <submittedName>
        <fullName evidence="1">ATP-binding protein</fullName>
    </submittedName>
</protein>
<keyword evidence="1" id="KW-0547">Nucleotide-binding</keyword>
<evidence type="ECO:0000313" key="2">
    <source>
        <dbReference type="Proteomes" id="UP001432128"/>
    </source>
</evidence>
<accession>A0AAU4K4E6</accession>